<proteinExistence type="predicted"/>
<keyword evidence="7" id="KW-1185">Reference proteome</keyword>
<gene>
    <name evidence="6" type="ORF">GCM10023196_022130</name>
</gene>
<feature type="domain" description="Luciferase-like" evidence="5">
    <location>
        <begin position="12"/>
        <end position="250"/>
    </location>
</feature>
<keyword evidence="4" id="KW-0503">Monooxygenase</keyword>
<evidence type="ECO:0000259" key="5">
    <source>
        <dbReference type="Pfam" id="PF00296"/>
    </source>
</evidence>
<dbReference type="InterPro" id="IPR050172">
    <property type="entry name" value="SsuD_RutA_monooxygenase"/>
</dbReference>
<dbReference type="InterPro" id="IPR011251">
    <property type="entry name" value="Luciferase-like_dom"/>
</dbReference>
<evidence type="ECO:0000256" key="4">
    <source>
        <dbReference type="ARBA" id="ARBA00023033"/>
    </source>
</evidence>
<comment type="caution">
    <text evidence="6">The sequence shown here is derived from an EMBL/GenBank/DDBJ whole genome shotgun (WGS) entry which is preliminary data.</text>
</comment>
<dbReference type="PANTHER" id="PTHR42847">
    <property type="entry name" value="ALKANESULFONATE MONOOXYGENASE"/>
    <property type="match status" value="1"/>
</dbReference>
<evidence type="ECO:0000256" key="2">
    <source>
        <dbReference type="ARBA" id="ARBA00022643"/>
    </source>
</evidence>
<protein>
    <submittedName>
        <fullName evidence="6">TIGR03619 family F420-dependent LLM class oxidoreductase</fullName>
    </submittedName>
</protein>
<reference evidence="7" key="1">
    <citation type="journal article" date="2019" name="Int. J. Syst. Evol. Microbiol.">
        <title>The Global Catalogue of Microorganisms (GCM) 10K type strain sequencing project: providing services to taxonomists for standard genome sequencing and annotation.</title>
        <authorList>
            <consortium name="The Broad Institute Genomics Platform"/>
            <consortium name="The Broad Institute Genome Sequencing Center for Infectious Disease"/>
            <person name="Wu L."/>
            <person name="Ma J."/>
        </authorList>
    </citation>
    <scope>NUCLEOTIDE SEQUENCE [LARGE SCALE GENOMIC DNA]</scope>
    <source>
        <strain evidence="7">JCM 17939</strain>
    </source>
</reference>
<name>A0ABP8U4U0_9ACTN</name>
<sequence>MRIGLAMAQYGTFASVDSVKRVACEAEAIGYQSVWVGDRAMVPIAPKDAYPSLDGLIPDEHRRFLDPLAVLSGIALITSRVRLGTSTLNAPWYPPLLLARSLATIDLLSGGRLDAGFGLGWSTEEYAAVGVPWAERAGRLEETLDVLEEVWTRDPASHESSRWPIPPSYVHAKPVQRPRPPIYLGGFTPAALERVGRRADGWLGVAMPFSDLLGLWNIARVSAERVGRDPDGLRLVLRVNATVTESPAPANMVPYSGTVEQIADYLRSAAMAGVHEAFLDLQLGCTNGDQLLALAQRLIRAL</sequence>
<keyword evidence="2" id="KW-0288">FMN</keyword>
<dbReference type="SUPFAM" id="SSF51679">
    <property type="entry name" value="Bacterial luciferase-like"/>
    <property type="match status" value="1"/>
</dbReference>
<dbReference type="Pfam" id="PF00296">
    <property type="entry name" value="Bac_luciferase"/>
    <property type="match status" value="1"/>
</dbReference>
<dbReference type="PANTHER" id="PTHR42847:SF4">
    <property type="entry name" value="ALKANESULFONATE MONOOXYGENASE-RELATED"/>
    <property type="match status" value="1"/>
</dbReference>
<evidence type="ECO:0000313" key="6">
    <source>
        <dbReference type="EMBL" id="GAA4623932.1"/>
    </source>
</evidence>
<dbReference type="EMBL" id="BAABHK010000002">
    <property type="protein sequence ID" value="GAA4623932.1"/>
    <property type="molecule type" value="Genomic_DNA"/>
</dbReference>
<dbReference type="InterPro" id="IPR036661">
    <property type="entry name" value="Luciferase-like_sf"/>
</dbReference>
<evidence type="ECO:0000256" key="3">
    <source>
        <dbReference type="ARBA" id="ARBA00023002"/>
    </source>
</evidence>
<organism evidence="6 7">
    <name type="scientific">Actinoallomurus vinaceus</name>
    <dbReference type="NCBI Taxonomy" id="1080074"/>
    <lineage>
        <taxon>Bacteria</taxon>
        <taxon>Bacillati</taxon>
        <taxon>Actinomycetota</taxon>
        <taxon>Actinomycetes</taxon>
        <taxon>Streptosporangiales</taxon>
        <taxon>Thermomonosporaceae</taxon>
        <taxon>Actinoallomurus</taxon>
    </lineage>
</organism>
<dbReference type="Gene3D" id="3.20.20.30">
    <property type="entry name" value="Luciferase-like domain"/>
    <property type="match status" value="1"/>
</dbReference>
<evidence type="ECO:0000313" key="7">
    <source>
        <dbReference type="Proteomes" id="UP001501442"/>
    </source>
</evidence>
<accession>A0ABP8U4U0</accession>
<dbReference type="InterPro" id="IPR019921">
    <property type="entry name" value="Lucif-like_OxRdtase_Rv2161c"/>
</dbReference>
<dbReference type="Proteomes" id="UP001501442">
    <property type="component" value="Unassembled WGS sequence"/>
</dbReference>
<evidence type="ECO:0000256" key="1">
    <source>
        <dbReference type="ARBA" id="ARBA00022630"/>
    </source>
</evidence>
<keyword evidence="1" id="KW-0285">Flavoprotein</keyword>
<keyword evidence="3" id="KW-0560">Oxidoreductase</keyword>
<dbReference type="NCBIfam" id="TIGR03619">
    <property type="entry name" value="F420_Rv2161c"/>
    <property type="match status" value="1"/>
</dbReference>